<dbReference type="Proteomes" id="UP000324091">
    <property type="component" value="Chromosome 17"/>
</dbReference>
<proteinExistence type="predicted"/>
<comment type="caution">
    <text evidence="2">The sequence shown here is derived from an EMBL/GenBank/DDBJ whole genome shotgun (WGS) entry which is preliminary data.</text>
</comment>
<sequence>MKETGGAHSRSATPPPPRLPPPPRRPRYLVYPGCQVVAVQQNKVNHGPTRALAFSTNEGVSRRSGERVQVLACSRQPVIHRACSQTSFRSWFRQISGEPPPPPPPPWLRVCVDVPVHPSVCVRLLFQALLHFEGCALPLPLAKETPVDLTASLMRPNKIVFADLPSDVRCCLLRPATAEAAVLR</sequence>
<organism evidence="2 3">
    <name type="scientific">Takifugu flavidus</name>
    <name type="common">sansaifugu</name>
    <dbReference type="NCBI Taxonomy" id="433684"/>
    <lineage>
        <taxon>Eukaryota</taxon>
        <taxon>Metazoa</taxon>
        <taxon>Chordata</taxon>
        <taxon>Craniata</taxon>
        <taxon>Vertebrata</taxon>
        <taxon>Euteleostomi</taxon>
        <taxon>Actinopterygii</taxon>
        <taxon>Neopterygii</taxon>
        <taxon>Teleostei</taxon>
        <taxon>Neoteleostei</taxon>
        <taxon>Acanthomorphata</taxon>
        <taxon>Eupercaria</taxon>
        <taxon>Tetraodontiformes</taxon>
        <taxon>Tetradontoidea</taxon>
        <taxon>Tetraodontidae</taxon>
        <taxon>Takifugu</taxon>
    </lineage>
</organism>
<evidence type="ECO:0000313" key="2">
    <source>
        <dbReference type="EMBL" id="TWW71304.1"/>
    </source>
</evidence>
<keyword evidence="3" id="KW-1185">Reference proteome</keyword>
<evidence type="ECO:0000256" key="1">
    <source>
        <dbReference type="SAM" id="MobiDB-lite"/>
    </source>
</evidence>
<reference evidence="2 3" key="1">
    <citation type="submission" date="2019-04" db="EMBL/GenBank/DDBJ databases">
        <title>Chromosome genome assembly for Takifugu flavidus.</title>
        <authorList>
            <person name="Xiao S."/>
        </authorList>
    </citation>
    <scope>NUCLEOTIDE SEQUENCE [LARGE SCALE GENOMIC DNA]</scope>
    <source>
        <strain evidence="2">HTHZ2018</strain>
        <tissue evidence="2">Muscle</tissue>
    </source>
</reference>
<dbReference type="EMBL" id="RHFK02000009">
    <property type="protein sequence ID" value="TWW71304.1"/>
    <property type="molecule type" value="Genomic_DNA"/>
</dbReference>
<evidence type="ECO:0000313" key="3">
    <source>
        <dbReference type="Proteomes" id="UP000324091"/>
    </source>
</evidence>
<dbReference type="AlphaFoldDB" id="A0A5C6NUW6"/>
<name>A0A5C6NUW6_9TELE</name>
<feature type="compositionally biased region" description="Pro residues" evidence="1">
    <location>
        <begin position="13"/>
        <end position="23"/>
    </location>
</feature>
<feature type="region of interest" description="Disordered" evidence="1">
    <location>
        <begin position="1"/>
        <end position="25"/>
    </location>
</feature>
<accession>A0A5C6NUW6</accession>
<protein>
    <submittedName>
        <fullName evidence="2">Uncharacterized protein</fullName>
    </submittedName>
</protein>
<gene>
    <name evidence="2" type="ORF">D4764_17G0007870</name>
</gene>